<dbReference type="EMBL" id="VZZJ01000067">
    <property type="protein sequence ID" value="KAB1067568.1"/>
    <property type="molecule type" value="Genomic_DNA"/>
</dbReference>
<dbReference type="Proteomes" id="UP000441523">
    <property type="component" value="Unassembled WGS sequence"/>
</dbReference>
<dbReference type="AlphaFoldDB" id="A0A6N6MD09"/>
<dbReference type="RefSeq" id="WP_150967280.1">
    <property type="nucleotide sequence ID" value="NZ_VZZJ01000067.1"/>
</dbReference>
<proteinExistence type="predicted"/>
<name>A0A6N6MD09_9HYPH</name>
<evidence type="ECO:0000313" key="2">
    <source>
        <dbReference type="Proteomes" id="UP000441523"/>
    </source>
</evidence>
<comment type="caution">
    <text evidence="1">The sequence shown here is derived from an EMBL/GenBank/DDBJ whole genome shotgun (WGS) entry which is preliminary data.</text>
</comment>
<keyword evidence="2" id="KW-1185">Reference proteome</keyword>
<accession>A0A6N6MD09</accession>
<evidence type="ECO:0000313" key="1">
    <source>
        <dbReference type="EMBL" id="KAB1067568.1"/>
    </source>
</evidence>
<reference evidence="1 2" key="1">
    <citation type="submission" date="2019-09" db="EMBL/GenBank/DDBJ databases">
        <title>YIM 132548 draft genome.</title>
        <authorList>
            <person name="Jiang L."/>
        </authorList>
    </citation>
    <scope>NUCLEOTIDE SEQUENCE [LARGE SCALE GENOMIC DNA]</scope>
    <source>
        <strain evidence="1 2">YIM 132548</strain>
    </source>
</reference>
<protein>
    <submittedName>
        <fullName evidence="1">Uncharacterized protein</fullName>
    </submittedName>
</protein>
<sequence>MTESRRFPAPWTAAEIEKAFRIEDATGFAVAHVYFTDDPERRSSTGRMSKDEARRVAIRIAAMPAMQLALQEANDERDAALALAASWKTCT</sequence>
<organism evidence="1 2">
    <name type="scientific">Methylobacterium planeticum</name>
    <dbReference type="NCBI Taxonomy" id="2615211"/>
    <lineage>
        <taxon>Bacteria</taxon>
        <taxon>Pseudomonadati</taxon>
        <taxon>Pseudomonadota</taxon>
        <taxon>Alphaproteobacteria</taxon>
        <taxon>Hyphomicrobiales</taxon>
        <taxon>Methylobacteriaceae</taxon>
        <taxon>Methylobacterium</taxon>
    </lineage>
</organism>
<gene>
    <name evidence="1" type="ORF">F6X51_27525</name>
</gene>